<reference evidence="8 9" key="1">
    <citation type="submission" date="2018-03" db="EMBL/GenBank/DDBJ databases">
        <title>Genomic Encyclopedia of Archaeal and Bacterial Type Strains, Phase II (KMG-II): from individual species to whole genera.</title>
        <authorList>
            <person name="Goeker M."/>
        </authorList>
    </citation>
    <scope>NUCLEOTIDE SEQUENCE [LARGE SCALE GENOMIC DNA]</scope>
    <source>
        <strain evidence="8 9">DSM 27267</strain>
    </source>
</reference>
<comment type="similarity">
    <text evidence="4">Belongs to the TrhO family.</text>
</comment>
<dbReference type="CDD" id="cd01518">
    <property type="entry name" value="RHOD_YceA"/>
    <property type="match status" value="1"/>
</dbReference>
<dbReference type="HAMAP" id="MF_00469">
    <property type="entry name" value="TrhO"/>
    <property type="match status" value="1"/>
</dbReference>
<comment type="caution">
    <text evidence="8">The sequence shown here is derived from an EMBL/GenBank/DDBJ whole genome shotgun (WGS) entry which is preliminary data.</text>
</comment>
<evidence type="ECO:0000313" key="7">
    <source>
        <dbReference type="EMBL" id="GET22302.1"/>
    </source>
</evidence>
<evidence type="ECO:0000256" key="4">
    <source>
        <dbReference type="HAMAP-Rule" id="MF_00469"/>
    </source>
</evidence>
<dbReference type="PANTHER" id="PTHR43846">
    <property type="entry name" value="UPF0176 PROTEIN YCEA"/>
    <property type="match status" value="1"/>
</dbReference>
<evidence type="ECO:0000313" key="10">
    <source>
        <dbReference type="Proteomes" id="UP000396862"/>
    </source>
</evidence>
<dbReference type="GO" id="GO:0006400">
    <property type="term" value="P:tRNA modification"/>
    <property type="evidence" value="ECO:0007669"/>
    <property type="project" value="UniProtKB-UniRule"/>
</dbReference>
<name>A0A2P8C7G0_9BACT</name>
<gene>
    <name evidence="4" type="primary">trhO</name>
    <name evidence="8" type="ORF">CLV93_11233</name>
    <name evidence="7" type="ORF">JCM18694_25480</name>
</gene>
<feature type="domain" description="Rhodanese" evidence="6">
    <location>
        <begin position="144"/>
        <end position="238"/>
    </location>
</feature>
<dbReference type="EMBL" id="BLAU01000001">
    <property type="protein sequence ID" value="GET22302.1"/>
    <property type="molecule type" value="Genomic_DNA"/>
</dbReference>
<dbReference type="InterPro" id="IPR036873">
    <property type="entry name" value="Rhodanese-like_dom_sf"/>
</dbReference>
<evidence type="ECO:0000259" key="6">
    <source>
        <dbReference type="PROSITE" id="PS50206"/>
    </source>
</evidence>
<dbReference type="PROSITE" id="PS50206">
    <property type="entry name" value="RHODANESE_3"/>
    <property type="match status" value="1"/>
</dbReference>
<dbReference type="GO" id="GO:0016705">
    <property type="term" value="F:oxidoreductase activity, acting on paired donors, with incorporation or reduction of molecular oxygen"/>
    <property type="evidence" value="ECO:0007669"/>
    <property type="project" value="UniProtKB-UniRule"/>
</dbReference>
<reference evidence="7 10" key="2">
    <citation type="submission" date="2019-10" db="EMBL/GenBank/DDBJ databases">
        <title>Prolixibacter strains distinguished by the presence of nitrate reductase genes were adept at nitrate-dependent anaerobic corrosion of metallic iron and carbon steel.</title>
        <authorList>
            <person name="Iino T."/>
            <person name="Shono N."/>
            <person name="Ito K."/>
            <person name="Nakamura R."/>
            <person name="Sueoka K."/>
            <person name="Harayama S."/>
            <person name="Ohkuma M."/>
        </authorList>
    </citation>
    <scope>NUCLEOTIDE SEQUENCE [LARGE SCALE GENOMIC DNA]</scope>
    <source>
        <strain evidence="7 10">MIC1-1</strain>
    </source>
</reference>
<dbReference type="InterPro" id="IPR020936">
    <property type="entry name" value="TrhO"/>
</dbReference>
<dbReference type="InterPro" id="IPR022111">
    <property type="entry name" value="Rhodanese_C"/>
</dbReference>
<evidence type="ECO:0000256" key="1">
    <source>
        <dbReference type="ARBA" id="ARBA00022694"/>
    </source>
</evidence>
<evidence type="ECO:0000313" key="8">
    <source>
        <dbReference type="EMBL" id="PSK80898.1"/>
    </source>
</evidence>
<evidence type="ECO:0000256" key="5">
    <source>
        <dbReference type="SAM" id="MobiDB-lite"/>
    </source>
</evidence>
<comment type="function">
    <text evidence="3">Catalyzes oxygen-dependent 5-hydroxyuridine (ho5U) modification at position 34 in tRNAs, the first step in 5-carboxymethoxyuridine (cmo5U) biosynthesis. May be part of an alternate pathway, which is able to bypass cmo5U biogenesis in a subset of tRNAs under aerobic conditions.</text>
</comment>
<dbReference type="Proteomes" id="UP000240621">
    <property type="component" value="Unassembled WGS sequence"/>
</dbReference>
<dbReference type="EMBL" id="PYGC01000012">
    <property type="protein sequence ID" value="PSK80898.1"/>
    <property type="molecule type" value="Genomic_DNA"/>
</dbReference>
<keyword evidence="2 4" id="KW-0560">Oxidoreductase</keyword>
<organism evidence="8 9">
    <name type="scientific">Prolixibacter denitrificans</name>
    <dbReference type="NCBI Taxonomy" id="1541063"/>
    <lineage>
        <taxon>Bacteria</taxon>
        <taxon>Pseudomonadati</taxon>
        <taxon>Bacteroidota</taxon>
        <taxon>Bacteroidia</taxon>
        <taxon>Marinilabiliales</taxon>
        <taxon>Prolixibacteraceae</taxon>
        <taxon>Prolixibacter</taxon>
    </lineage>
</organism>
<dbReference type="Pfam" id="PF12368">
    <property type="entry name" value="Rhodanese_C"/>
    <property type="match status" value="1"/>
</dbReference>
<dbReference type="RefSeq" id="WP_106543503.1">
    <property type="nucleotide sequence ID" value="NZ_BLAU01000001.1"/>
</dbReference>
<dbReference type="OrthoDB" id="9778326at2"/>
<dbReference type="AlphaFoldDB" id="A0A2P8C7G0"/>
<dbReference type="EC" id="1.14.-.-" evidence="4"/>
<dbReference type="Pfam" id="PF00581">
    <property type="entry name" value="Rhodanese"/>
    <property type="match status" value="1"/>
</dbReference>
<dbReference type="Proteomes" id="UP000396862">
    <property type="component" value="Unassembled WGS sequence"/>
</dbReference>
<sequence length="353" mass="40962">MFLYNRINKEELKKQLMAETFNRKTISFYRYHYIDNPGEIRDQLYREWFPLECFGRIYVAREGINAQMSVPEHNMEAFLKTLTKFDLLKDIPIKYAIEDDGKSFYKLTIKVRPKIVADGLDERTFDVTNVGNHLSALEFHELAGKDDTIIVDMRNFYESEIGHFEGAICPEADTFREEIEMVVEQLQDKKDEKILLYCTGGIRCEKASAYLRHFGFNDVNQLHGGILEYARQIKTENLPSRFVGKNFVFDERLGESVDGQIISHCHQCGKPCDTHTNCANNACHLLFIQCPECAAQYDGCCSDECRDEKHDPDKNTGARKKEYQFGNRKRNRVSLGLKKKLESEQIEQETVSE</sequence>
<keyword evidence="10" id="KW-1185">Reference proteome</keyword>
<dbReference type="Gene3D" id="3.40.250.10">
    <property type="entry name" value="Rhodanese-like domain"/>
    <property type="match status" value="1"/>
</dbReference>
<feature type="compositionally biased region" description="Basic and acidic residues" evidence="5">
    <location>
        <begin position="307"/>
        <end position="323"/>
    </location>
</feature>
<dbReference type="Gene3D" id="3.30.70.100">
    <property type="match status" value="1"/>
</dbReference>
<dbReference type="InterPro" id="IPR040503">
    <property type="entry name" value="TRHO_N"/>
</dbReference>
<dbReference type="NCBIfam" id="NF001133">
    <property type="entry name" value="PRK00142.1-1"/>
    <property type="match status" value="1"/>
</dbReference>
<keyword evidence="1 4" id="KW-0819">tRNA processing</keyword>
<dbReference type="InterPro" id="IPR001763">
    <property type="entry name" value="Rhodanese-like_dom"/>
</dbReference>
<proteinExistence type="inferred from homology"/>
<dbReference type="SUPFAM" id="SSF52821">
    <property type="entry name" value="Rhodanese/Cell cycle control phosphatase"/>
    <property type="match status" value="1"/>
</dbReference>
<dbReference type="SMART" id="SM00450">
    <property type="entry name" value="RHOD"/>
    <property type="match status" value="1"/>
</dbReference>
<feature type="region of interest" description="Disordered" evidence="5">
    <location>
        <begin position="307"/>
        <end position="330"/>
    </location>
</feature>
<comment type="catalytic activity">
    <reaction evidence="4">
        <text>uridine(34) in tRNA + AH2 + O2 = 5-hydroxyuridine(34) in tRNA + A + H2O</text>
        <dbReference type="Rhea" id="RHEA:64224"/>
        <dbReference type="Rhea" id="RHEA-COMP:11727"/>
        <dbReference type="Rhea" id="RHEA-COMP:13381"/>
        <dbReference type="ChEBI" id="CHEBI:13193"/>
        <dbReference type="ChEBI" id="CHEBI:15377"/>
        <dbReference type="ChEBI" id="CHEBI:15379"/>
        <dbReference type="ChEBI" id="CHEBI:17499"/>
        <dbReference type="ChEBI" id="CHEBI:65315"/>
        <dbReference type="ChEBI" id="CHEBI:136877"/>
    </reaction>
</comment>
<evidence type="ECO:0000256" key="3">
    <source>
        <dbReference type="ARBA" id="ARBA00045625"/>
    </source>
</evidence>
<evidence type="ECO:0000313" key="9">
    <source>
        <dbReference type="Proteomes" id="UP000240621"/>
    </source>
</evidence>
<accession>A0A2P8C7G0</accession>
<dbReference type="PANTHER" id="PTHR43846:SF1">
    <property type="entry name" value="TRNA URIDINE(34) HYDROXYLASE"/>
    <property type="match status" value="1"/>
</dbReference>
<evidence type="ECO:0000256" key="2">
    <source>
        <dbReference type="ARBA" id="ARBA00023002"/>
    </source>
</evidence>
<dbReference type="Pfam" id="PF17773">
    <property type="entry name" value="UPF0176_N"/>
    <property type="match status" value="1"/>
</dbReference>
<protein>
    <recommendedName>
        <fullName evidence="4">tRNA uridine(34) hydroxylase</fullName>
        <ecNumber evidence="4">1.14.-.-</ecNumber>
    </recommendedName>
    <alternativeName>
        <fullName evidence="4">tRNA hydroxylation protein O</fullName>
    </alternativeName>
</protein>